<dbReference type="InterPro" id="IPR046804">
    <property type="entry name" value="DNA-PKcs_N"/>
</dbReference>
<protein>
    <recommendedName>
        <fullName evidence="1">DNA-PKcs N-terminal domain-containing protein</fullName>
    </recommendedName>
</protein>
<dbReference type="Pfam" id="PF20500">
    <property type="entry name" value="DNA-PKcs_N"/>
    <property type="match status" value="1"/>
</dbReference>
<reference evidence="2" key="1">
    <citation type="submission" date="2015-11" db="EMBL/GenBank/DDBJ databases">
        <title>De novo transcriptome assembly of four potential Pierce s Disease insect vectors from Arizona vineyards.</title>
        <authorList>
            <person name="Tassone E.E."/>
        </authorList>
    </citation>
    <scope>NUCLEOTIDE SEQUENCE</scope>
</reference>
<organism evidence="2">
    <name type="scientific">Cuerna arida</name>
    <dbReference type="NCBI Taxonomy" id="1464854"/>
    <lineage>
        <taxon>Eukaryota</taxon>
        <taxon>Metazoa</taxon>
        <taxon>Ecdysozoa</taxon>
        <taxon>Arthropoda</taxon>
        <taxon>Hexapoda</taxon>
        <taxon>Insecta</taxon>
        <taxon>Pterygota</taxon>
        <taxon>Neoptera</taxon>
        <taxon>Paraneoptera</taxon>
        <taxon>Hemiptera</taxon>
        <taxon>Auchenorrhyncha</taxon>
        <taxon>Membracoidea</taxon>
        <taxon>Cicadellidae</taxon>
        <taxon>Cicadellinae</taxon>
        <taxon>Proconiini</taxon>
        <taxon>Cuerna</taxon>
    </lineage>
</organism>
<name>A0A1B6GIF4_9HEMI</name>
<gene>
    <name evidence="2" type="ORF">g.49708</name>
</gene>
<dbReference type="EMBL" id="GECZ01007568">
    <property type="protein sequence ID" value="JAS62201.1"/>
    <property type="molecule type" value="Transcribed_RNA"/>
</dbReference>
<feature type="domain" description="DNA-PKcs N-terminal" evidence="1">
    <location>
        <begin position="51"/>
        <end position="579"/>
    </location>
</feature>
<dbReference type="InterPro" id="IPR016024">
    <property type="entry name" value="ARM-type_fold"/>
</dbReference>
<dbReference type="SUPFAM" id="SSF48371">
    <property type="entry name" value="ARM repeat"/>
    <property type="match status" value="1"/>
</dbReference>
<accession>A0A1B6GIF4</accession>
<proteinExistence type="predicted"/>
<sequence length="582" mass="66286">MEGNWIVENSIVELLALLSDSSLNRNKTAEHIVKSISTFFDSEHSKSELDLVFSLLFRPENSLLYFIEKAFSNKSLTSGVREALTLVFTLFNKFKDQLLLYIAQIKEVCYICVRDSNTADLQEKSYQIITAIIRSKVPLPPNADLNVGALVTFIFNQKLGCKKSLNPTVLGSIYELFGAIAQHYPANCSGGTINSVLRNILTELKNQLITAKDVKAPIIRGCMLALKGMLVHFTRDYNEDPENSKAIYSYVKTVCTFQDNIHRRTFQRAGLEVLTVHLDQMWGWALEDYRWWLKELSVWAGRQGEDRYAGVDALRAFHRRCWAHLSQSTESPADKEMAKVLLEHYKQTFTNPRAAGYDLQLSVEGFGALASVASRLIQDQDFVTLMFRIILQRAQTDYTKSEDNSTEQLGKYLESLSNICREFKTINTDQLVALQQLTRLLMANYPHTNNRTQSMVVSALCTTILNMSLCEGQLLDRFLYPVIYQGILVSCGQCLAEEAELRRELTGEEVVTYQNFLSLWTGLFNLGYENRVKVSGATPSLRRHIFGKLHDCLIKSLMEIISKLDVEYQKQNTEELEMKTDP</sequence>
<feature type="non-terminal residue" evidence="2">
    <location>
        <position position="582"/>
    </location>
</feature>
<evidence type="ECO:0000313" key="2">
    <source>
        <dbReference type="EMBL" id="JAS62201.1"/>
    </source>
</evidence>
<dbReference type="AlphaFoldDB" id="A0A1B6GIF4"/>
<evidence type="ECO:0000259" key="1">
    <source>
        <dbReference type="Pfam" id="PF20500"/>
    </source>
</evidence>